<dbReference type="Proteomes" id="UP001501358">
    <property type="component" value="Unassembled WGS sequence"/>
</dbReference>
<evidence type="ECO:0000313" key="1">
    <source>
        <dbReference type="EMBL" id="GAA2504428.1"/>
    </source>
</evidence>
<protein>
    <submittedName>
        <fullName evidence="1">Uncharacterized protein</fullName>
    </submittedName>
</protein>
<dbReference type="EMBL" id="BAAATA010000035">
    <property type="protein sequence ID" value="GAA2504428.1"/>
    <property type="molecule type" value="Genomic_DNA"/>
</dbReference>
<comment type="caution">
    <text evidence="1">The sequence shown here is derived from an EMBL/GenBank/DDBJ whole genome shotgun (WGS) entry which is preliminary data.</text>
</comment>
<organism evidence="1 2">
    <name type="scientific">Streptomyces thermolineatus</name>
    <dbReference type="NCBI Taxonomy" id="44033"/>
    <lineage>
        <taxon>Bacteria</taxon>
        <taxon>Bacillati</taxon>
        <taxon>Actinomycetota</taxon>
        <taxon>Actinomycetes</taxon>
        <taxon>Kitasatosporales</taxon>
        <taxon>Streptomycetaceae</taxon>
        <taxon>Streptomyces</taxon>
    </lineage>
</organism>
<gene>
    <name evidence="1" type="ORF">GCM10010406_46320</name>
</gene>
<evidence type="ECO:0000313" key="2">
    <source>
        <dbReference type="Proteomes" id="UP001501358"/>
    </source>
</evidence>
<sequence>MPGLSVDLRILVDMTTQADRFAGARAVAETRVLTDTVKIYVPGTFDPDTWETLPDVVLWEGPGAVHPDEPKSVFDRGPNDAWFLLGPRIGFG</sequence>
<proteinExistence type="predicted"/>
<accession>A0ABN3MNQ8</accession>
<keyword evidence="2" id="KW-1185">Reference proteome</keyword>
<name>A0ABN3MNQ8_9ACTN</name>
<reference evidence="1 2" key="1">
    <citation type="journal article" date="2019" name="Int. J. Syst. Evol. Microbiol.">
        <title>The Global Catalogue of Microorganisms (GCM) 10K type strain sequencing project: providing services to taxonomists for standard genome sequencing and annotation.</title>
        <authorList>
            <consortium name="The Broad Institute Genomics Platform"/>
            <consortium name="The Broad Institute Genome Sequencing Center for Infectious Disease"/>
            <person name="Wu L."/>
            <person name="Ma J."/>
        </authorList>
    </citation>
    <scope>NUCLEOTIDE SEQUENCE [LARGE SCALE GENOMIC DNA]</scope>
    <source>
        <strain evidence="1 2">JCM 6307</strain>
    </source>
</reference>